<accession>A0A9J7FAA7</accession>
<evidence type="ECO:0000256" key="4">
    <source>
        <dbReference type="ARBA" id="ARBA00022771"/>
    </source>
</evidence>
<name>A0A9J7FAA7_CRIGR</name>
<evidence type="ECO:0000259" key="6">
    <source>
        <dbReference type="PROSITE" id="PS50805"/>
    </source>
</evidence>
<dbReference type="SUPFAM" id="SSF109640">
    <property type="entry name" value="KRAB domain (Kruppel-associated box)"/>
    <property type="match status" value="1"/>
</dbReference>
<dbReference type="InterPro" id="IPR050758">
    <property type="entry name" value="Znf_C2H2-type"/>
</dbReference>
<dbReference type="SMART" id="SM00349">
    <property type="entry name" value="KRAB"/>
    <property type="match status" value="1"/>
</dbReference>
<sequence>MNAMKYDDVHIYFTCEKWTLMDTSQKNLYKDEMLETYKNLNDIGYTWEDHTIEEHCVSSKRHESWHFPYW</sequence>
<evidence type="ECO:0000256" key="3">
    <source>
        <dbReference type="ARBA" id="ARBA00022737"/>
    </source>
</evidence>
<dbReference type="GeneID" id="107977509"/>
<evidence type="ECO:0000256" key="5">
    <source>
        <dbReference type="ARBA" id="ARBA00022833"/>
    </source>
</evidence>
<dbReference type="PANTHER" id="PTHR23234">
    <property type="entry name" value="ZNF44 PROTEIN"/>
    <property type="match status" value="1"/>
</dbReference>
<reference evidence="8" key="3">
    <citation type="submission" date="2025-08" db="UniProtKB">
        <authorList>
            <consortium name="RefSeq"/>
        </authorList>
    </citation>
    <scope>IDENTIFICATION</scope>
    <source>
        <strain evidence="8">17A/GY</strain>
        <tissue evidence="8">Liver</tissue>
    </source>
</reference>
<dbReference type="OrthoDB" id="9585558at2759"/>
<dbReference type="GO" id="GO:0005634">
    <property type="term" value="C:nucleus"/>
    <property type="evidence" value="ECO:0007669"/>
    <property type="project" value="UniProtKB-SubCell"/>
</dbReference>
<dbReference type="AlphaFoldDB" id="A0A9J7FAA7"/>
<keyword evidence="3" id="KW-0677">Repeat</keyword>
<evidence type="ECO:0000313" key="7">
    <source>
        <dbReference type="Proteomes" id="UP001108280"/>
    </source>
</evidence>
<dbReference type="Proteomes" id="UP001108280">
    <property type="component" value="Chromosome 2"/>
</dbReference>
<comment type="subcellular location">
    <subcellularLocation>
        <location evidence="1">Nucleus</location>
    </subcellularLocation>
</comment>
<dbReference type="PROSITE" id="PS50805">
    <property type="entry name" value="KRAB"/>
    <property type="match status" value="1"/>
</dbReference>
<dbReference type="PANTHER" id="PTHR23234:SF10">
    <property type="entry name" value="RIKEN CDNA 6720489N17 GENE-RELATED"/>
    <property type="match status" value="1"/>
</dbReference>
<protein>
    <submittedName>
        <fullName evidence="8">Zinc finger protein 431-like</fullName>
    </submittedName>
</protein>
<keyword evidence="2" id="KW-0479">Metal-binding</keyword>
<keyword evidence="7" id="KW-1185">Reference proteome</keyword>
<reference evidence="7" key="2">
    <citation type="journal article" date="2020" name="Biotechnol. Bioeng.">
        <title>Chromosome-scale scaffolds for the Chinese hamster reference genome assembly to facilitate the study of the CHO epigenome.</title>
        <authorList>
            <person name="Hilliard W."/>
            <person name="MacDonald M."/>
            <person name="Lee K.H."/>
        </authorList>
    </citation>
    <scope>NUCLEOTIDE SEQUENCE [LARGE SCALE GENOMIC DNA]</scope>
    <source>
        <strain evidence="7">17A/GY</strain>
    </source>
</reference>
<dbReference type="KEGG" id="cge:107977509"/>
<dbReference type="Pfam" id="PF01352">
    <property type="entry name" value="KRAB"/>
    <property type="match status" value="1"/>
</dbReference>
<proteinExistence type="predicted"/>
<dbReference type="RefSeq" id="XP_027252129.1">
    <property type="nucleotide sequence ID" value="XM_027396328.2"/>
</dbReference>
<keyword evidence="4" id="KW-0863">Zinc-finger</keyword>
<reference evidence="7" key="1">
    <citation type="journal article" date="2018" name="Biotechnol. Bioeng.">
        <title>A reference genome of the Chinese hamster based on a hybrid assembly strategy.</title>
        <authorList>
            <person name="Rupp O."/>
            <person name="MacDonald M.L."/>
            <person name="Li S."/>
            <person name="Dhiman H."/>
            <person name="Polson S."/>
            <person name="Griep S."/>
            <person name="Heffner K."/>
            <person name="Hernandez I."/>
            <person name="Brinkrolf K."/>
            <person name="Jadhav V."/>
            <person name="Samoudi M."/>
            <person name="Hao H."/>
            <person name="Kingham B."/>
            <person name="Goesmann A."/>
            <person name="Betenbaugh M.J."/>
            <person name="Lewis N.E."/>
            <person name="Borth N."/>
            <person name="Lee K.H."/>
        </authorList>
    </citation>
    <scope>NUCLEOTIDE SEQUENCE [LARGE SCALE GENOMIC DNA]</scope>
    <source>
        <strain evidence="7">17A/GY</strain>
    </source>
</reference>
<feature type="domain" description="KRAB" evidence="6">
    <location>
        <begin position="4"/>
        <end position="70"/>
    </location>
</feature>
<dbReference type="GO" id="GO:0008270">
    <property type="term" value="F:zinc ion binding"/>
    <property type="evidence" value="ECO:0007669"/>
    <property type="project" value="UniProtKB-KW"/>
</dbReference>
<evidence type="ECO:0000256" key="2">
    <source>
        <dbReference type="ARBA" id="ARBA00022723"/>
    </source>
</evidence>
<evidence type="ECO:0000256" key="1">
    <source>
        <dbReference type="ARBA" id="ARBA00004123"/>
    </source>
</evidence>
<organism evidence="7 8">
    <name type="scientific">Cricetulus griseus</name>
    <name type="common">Chinese hamster</name>
    <name type="synonym">Cricetulus barabensis griseus</name>
    <dbReference type="NCBI Taxonomy" id="10029"/>
    <lineage>
        <taxon>Eukaryota</taxon>
        <taxon>Metazoa</taxon>
        <taxon>Chordata</taxon>
        <taxon>Craniata</taxon>
        <taxon>Vertebrata</taxon>
        <taxon>Euteleostomi</taxon>
        <taxon>Mammalia</taxon>
        <taxon>Eutheria</taxon>
        <taxon>Euarchontoglires</taxon>
        <taxon>Glires</taxon>
        <taxon>Rodentia</taxon>
        <taxon>Myomorpha</taxon>
        <taxon>Muroidea</taxon>
        <taxon>Cricetidae</taxon>
        <taxon>Cricetinae</taxon>
        <taxon>Cricetulus</taxon>
    </lineage>
</organism>
<gene>
    <name evidence="8" type="primary">LOC107977509</name>
</gene>
<dbReference type="InterPro" id="IPR001909">
    <property type="entry name" value="KRAB"/>
</dbReference>
<dbReference type="GO" id="GO:0006355">
    <property type="term" value="P:regulation of DNA-templated transcription"/>
    <property type="evidence" value="ECO:0007669"/>
    <property type="project" value="InterPro"/>
</dbReference>
<keyword evidence="5" id="KW-0862">Zinc</keyword>
<evidence type="ECO:0000313" key="8">
    <source>
        <dbReference type="RefSeq" id="XP_027252129.1"/>
    </source>
</evidence>
<dbReference type="RefSeq" id="XP_027241884.1">
    <property type="nucleotide sequence ID" value="XM_027386083.2"/>
</dbReference>
<dbReference type="Gene3D" id="6.10.140.140">
    <property type="match status" value="1"/>
</dbReference>
<dbReference type="CDD" id="cd07765">
    <property type="entry name" value="KRAB_A-box"/>
    <property type="match status" value="1"/>
</dbReference>
<dbReference type="InterPro" id="IPR036051">
    <property type="entry name" value="KRAB_dom_sf"/>
</dbReference>